<name>A0A6A4NCE0_LUPAL</name>
<geneLocation type="mitochondrion" evidence="2"/>
<dbReference type="EMBL" id="WOCE01000049">
    <property type="protein sequence ID" value="KAE9584308.1"/>
    <property type="molecule type" value="Genomic_DNA"/>
</dbReference>
<keyword evidence="3" id="KW-1185">Reference proteome</keyword>
<feature type="signal peptide" evidence="1">
    <location>
        <begin position="1"/>
        <end position="17"/>
    </location>
</feature>
<keyword evidence="1" id="KW-0732">Signal</keyword>
<proteinExistence type="predicted"/>
<protein>
    <submittedName>
        <fullName evidence="2">Uncharacterized protein</fullName>
    </submittedName>
</protein>
<organism evidence="2 3">
    <name type="scientific">Lupinus albus</name>
    <name type="common">White lupine</name>
    <name type="synonym">Lupinus termis</name>
    <dbReference type="NCBI Taxonomy" id="3870"/>
    <lineage>
        <taxon>Eukaryota</taxon>
        <taxon>Viridiplantae</taxon>
        <taxon>Streptophyta</taxon>
        <taxon>Embryophyta</taxon>
        <taxon>Tracheophyta</taxon>
        <taxon>Spermatophyta</taxon>
        <taxon>Magnoliopsida</taxon>
        <taxon>eudicotyledons</taxon>
        <taxon>Gunneridae</taxon>
        <taxon>Pentapetalae</taxon>
        <taxon>rosids</taxon>
        <taxon>fabids</taxon>
        <taxon>Fabales</taxon>
        <taxon>Fabaceae</taxon>
        <taxon>Papilionoideae</taxon>
        <taxon>50 kb inversion clade</taxon>
        <taxon>genistoids sensu lato</taxon>
        <taxon>core genistoids</taxon>
        <taxon>Genisteae</taxon>
        <taxon>Lupinus</taxon>
    </lineage>
</organism>
<reference evidence="3" key="1">
    <citation type="journal article" date="2020" name="Nat. Commun.">
        <title>Genome sequence of the cluster root forming white lupin.</title>
        <authorList>
            <person name="Hufnagel B."/>
            <person name="Marques A."/>
            <person name="Soriano A."/>
            <person name="Marques L."/>
            <person name="Divol F."/>
            <person name="Doumas P."/>
            <person name="Sallet E."/>
            <person name="Mancinotti D."/>
            <person name="Carrere S."/>
            <person name="Marande W."/>
            <person name="Arribat S."/>
            <person name="Keller J."/>
            <person name="Huneau C."/>
            <person name="Blein T."/>
            <person name="Aime D."/>
            <person name="Laguerre M."/>
            <person name="Taylor J."/>
            <person name="Schubert V."/>
            <person name="Nelson M."/>
            <person name="Geu-Flores F."/>
            <person name="Crespi M."/>
            <person name="Gallardo-Guerrero K."/>
            <person name="Delaux P.-M."/>
            <person name="Salse J."/>
            <person name="Berges H."/>
            <person name="Guyot R."/>
            <person name="Gouzy J."/>
            <person name="Peret B."/>
        </authorList>
    </citation>
    <scope>NUCLEOTIDE SEQUENCE [LARGE SCALE GENOMIC DNA]</scope>
    <source>
        <strain evidence="3">cv. Amiga</strain>
    </source>
</reference>
<comment type="caution">
    <text evidence="2">The sequence shown here is derived from an EMBL/GenBank/DDBJ whole genome shotgun (WGS) entry which is preliminary data.</text>
</comment>
<accession>A0A6A4NCE0</accession>
<evidence type="ECO:0000256" key="1">
    <source>
        <dbReference type="SAM" id="SignalP"/>
    </source>
</evidence>
<dbReference type="Proteomes" id="UP000447434">
    <property type="component" value="Unassembled WGS sequence"/>
</dbReference>
<keyword evidence="2" id="KW-0496">Mitochondrion</keyword>
<feature type="chain" id="PRO_5025622888" evidence="1">
    <location>
        <begin position="18"/>
        <end position="59"/>
    </location>
</feature>
<sequence length="59" mass="7137">MKTIFLIFLSLCCSTHCLSIMNNFNLVFGRAFPHCHPFFQFPTYYLYTHIRLLFRHDGY</sequence>
<dbReference type="AlphaFoldDB" id="A0A6A4NCE0"/>
<evidence type="ECO:0000313" key="3">
    <source>
        <dbReference type="Proteomes" id="UP000447434"/>
    </source>
</evidence>
<gene>
    <name evidence="2" type="ORF">Lalb_Chr00c24g0407241</name>
</gene>
<evidence type="ECO:0000313" key="2">
    <source>
        <dbReference type="EMBL" id="KAE9584308.1"/>
    </source>
</evidence>